<dbReference type="AlphaFoldDB" id="A0ABD5U3P1"/>
<evidence type="ECO:0000313" key="2">
    <source>
        <dbReference type="Proteomes" id="UP001596408"/>
    </source>
</evidence>
<organism evidence="1 2">
    <name type="scientific">Halopelagius fulvigenes</name>
    <dbReference type="NCBI Taxonomy" id="1198324"/>
    <lineage>
        <taxon>Archaea</taxon>
        <taxon>Methanobacteriati</taxon>
        <taxon>Methanobacteriota</taxon>
        <taxon>Stenosarchaea group</taxon>
        <taxon>Halobacteria</taxon>
        <taxon>Halobacteriales</taxon>
        <taxon>Haloferacaceae</taxon>
    </lineage>
</organism>
<reference evidence="1 2" key="1">
    <citation type="journal article" date="2019" name="Int. J. Syst. Evol. Microbiol.">
        <title>The Global Catalogue of Microorganisms (GCM) 10K type strain sequencing project: providing services to taxonomists for standard genome sequencing and annotation.</title>
        <authorList>
            <consortium name="The Broad Institute Genomics Platform"/>
            <consortium name="The Broad Institute Genome Sequencing Center for Infectious Disease"/>
            <person name="Wu L."/>
            <person name="Ma J."/>
        </authorList>
    </citation>
    <scope>NUCLEOTIDE SEQUENCE [LARGE SCALE GENOMIC DNA]</scope>
    <source>
        <strain evidence="1 2">YIM 94188</strain>
    </source>
</reference>
<dbReference type="EMBL" id="JBHSXH010000015">
    <property type="protein sequence ID" value="MFC6825678.1"/>
    <property type="molecule type" value="Genomic_DNA"/>
</dbReference>
<dbReference type="Proteomes" id="UP001596408">
    <property type="component" value="Unassembled WGS sequence"/>
</dbReference>
<protein>
    <submittedName>
        <fullName evidence="1">Uncharacterized protein</fullName>
    </submittedName>
</protein>
<proteinExistence type="predicted"/>
<dbReference type="RefSeq" id="WP_379696132.1">
    <property type="nucleotide sequence ID" value="NZ_JBHSXH010000015.1"/>
</dbReference>
<gene>
    <name evidence="1" type="ORF">ACFQEV_11850</name>
</gene>
<name>A0ABD5U3P1_9EURY</name>
<keyword evidence="2" id="KW-1185">Reference proteome</keyword>
<evidence type="ECO:0000313" key="1">
    <source>
        <dbReference type="EMBL" id="MFC6825678.1"/>
    </source>
</evidence>
<comment type="caution">
    <text evidence="1">The sequence shown here is derived from an EMBL/GenBank/DDBJ whole genome shotgun (WGS) entry which is preliminary data.</text>
</comment>
<sequence length="48" mass="5465">MPDIDELYATVEVDSSAFRDAVQEAKAALQRVEYEKQALIHRAEVNDE</sequence>
<accession>A0ABD5U3P1</accession>